<dbReference type="Proteomes" id="UP000249936">
    <property type="component" value="Unassembled WGS sequence"/>
</dbReference>
<reference evidence="1 2" key="1">
    <citation type="submission" date="2018-06" db="EMBL/GenBank/DDBJ databases">
        <authorList>
            <consortium name="Pathogen Informatics"/>
            <person name="Doyle S."/>
        </authorList>
    </citation>
    <scope>NUCLEOTIDE SEQUENCE [LARGE SCALE GENOMIC DNA]</scope>
    <source>
        <strain evidence="1 2">NCTC11872</strain>
    </source>
</reference>
<dbReference type="AlphaFoldDB" id="A0A2X1RSR5"/>
<accession>A0A2X1RSR5</accession>
<sequence>MSEMERHIFNKALHIKGKIVNLYFISIACKANSNIQNRNELQNNLLKDWQIEFLGLGQDKQISPDDKLAGCLKILEMVEKHLNESDKPFIGTKEFTPKKLWEIFGTPKQKWVKKDDVKLPLPRKMIGM</sequence>
<protein>
    <submittedName>
        <fullName evidence="1">Type III restriction-modification system restriction enzyme (HindVIP)</fullName>
        <ecNumber evidence="1">3.1.21.5</ecNumber>
    </submittedName>
</protein>
<gene>
    <name evidence="1" type="primary">res_1</name>
    <name evidence="1" type="ORF">NCTC11872_02099</name>
</gene>
<dbReference type="PROSITE" id="PS51257">
    <property type="entry name" value="PROKAR_LIPOPROTEIN"/>
    <property type="match status" value="1"/>
</dbReference>
<keyword evidence="1" id="KW-0378">Hydrolase</keyword>
<organism evidence="1 2">
    <name type="scientific">Haemophilus influenzae</name>
    <dbReference type="NCBI Taxonomy" id="727"/>
    <lineage>
        <taxon>Bacteria</taxon>
        <taxon>Pseudomonadati</taxon>
        <taxon>Pseudomonadota</taxon>
        <taxon>Gammaproteobacteria</taxon>
        <taxon>Pasteurellales</taxon>
        <taxon>Pasteurellaceae</taxon>
        <taxon>Haemophilus</taxon>
    </lineage>
</organism>
<name>A0A2X1RSR5_HAEIF</name>
<dbReference type="GO" id="GO:0015668">
    <property type="term" value="F:type III site-specific deoxyribonuclease activity"/>
    <property type="evidence" value="ECO:0007669"/>
    <property type="project" value="UniProtKB-EC"/>
</dbReference>
<proteinExistence type="predicted"/>
<dbReference type="EMBL" id="UASK01000006">
    <property type="protein sequence ID" value="SPX42467.1"/>
    <property type="molecule type" value="Genomic_DNA"/>
</dbReference>
<evidence type="ECO:0000313" key="2">
    <source>
        <dbReference type="Proteomes" id="UP000249936"/>
    </source>
</evidence>
<evidence type="ECO:0000313" key="1">
    <source>
        <dbReference type="EMBL" id="SPX42467.1"/>
    </source>
</evidence>
<dbReference type="EC" id="3.1.21.5" evidence="1"/>